<name>A0A235BS44_UNCW3</name>
<dbReference type="AlphaFoldDB" id="A0A235BS44"/>
<protein>
    <recommendedName>
        <fullName evidence="3">RnfC Barrel sandwich hybrid domain-containing protein</fullName>
    </recommendedName>
</protein>
<proteinExistence type="predicted"/>
<evidence type="ECO:0000313" key="1">
    <source>
        <dbReference type="EMBL" id="OYD15320.1"/>
    </source>
</evidence>
<gene>
    <name evidence="1" type="ORF">CH333_06040</name>
</gene>
<comment type="caution">
    <text evidence="1">The sequence shown here is derived from an EMBL/GenBank/DDBJ whole genome shotgun (WGS) entry which is preliminary data.</text>
</comment>
<dbReference type="EMBL" id="NOZQ01000130">
    <property type="protein sequence ID" value="OYD15320.1"/>
    <property type="molecule type" value="Genomic_DNA"/>
</dbReference>
<dbReference type="Proteomes" id="UP000215215">
    <property type="component" value="Unassembled WGS sequence"/>
</dbReference>
<reference evidence="1 2" key="1">
    <citation type="submission" date="2017-07" db="EMBL/GenBank/DDBJ databases">
        <title>Recovery of genomes from metagenomes via a dereplication, aggregation, and scoring strategy.</title>
        <authorList>
            <person name="Sieber C.M."/>
            <person name="Probst A.J."/>
            <person name="Sharrar A."/>
            <person name="Thomas B.C."/>
            <person name="Hess M."/>
            <person name="Tringe S.G."/>
            <person name="Banfield J.F."/>
        </authorList>
    </citation>
    <scope>NUCLEOTIDE SEQUENCE [LARGE SCALE GENOMIC DNA]</scope>
    <source>
        <strain evidence="1">JGI_Cruoil_03_44_89</strain>
    </source>
</reference>
<evidence type="ECO:0000313" key="2">
    <source>
        <dbReference type="Proteomes" id="UP000215215"/>
    </source>
</evidence>
<evidence type="ECO:0008006" key="3">
    <source>
        <dbReference type="Google" id="ProtNLM"/>
    </source>
</evidence>
<sequence>MEKSTLIRKERVLHFPGEVLIELGQNVEPSTPIARAIYLIRRPFIVDIASPLGISPKEVREYMLKKVGDEVKTGDILAKRKAMLEIEGRSRKSPVDGVIEHISSSSGHIIIRERVEDLSPRRVNVADALGVKPKEAKRFIKKKVGELVEKGGAIAELPLMAGLSKRLCVSPIFAEIKSIDEETGEVELQRPHNRVEVLSMLPGAVSKIIPKYGATIELSGYYIHGVIGFGRERWGRLTTEEESLDGKVLVCRRGLSDDEIREIRKGGVRGIIFGSVRAKDMEGLFSDEVYSGVTGKVDRGITVVILDGFGKRPMDNERFSFFKSLEGRYVYLNGKTQIRAGVIRPEIIISKEYDRG</sequence>
<accession>A0A235BS44</accession>
<organism evidence="1 2">
    <name type="scientific">candidate division WOR-3 bacterium JGI_Cruoil_03_44_89</name>
    <dbReference type="NCBI Taxonomy" id="1973748"/>
    <lineage>
        <taxon>Bacteria</taxon>
        <taxon>Bacteria division WOR-3</taxon>
    </lineage>
</organism>